<name>A0A1F5SP11_9BACT</name>
<evidence type="ECO:0000313" key="1">
    <source>
        <dbReference type="EMBL" id="OGF28276.1"/>
    </source>
</evidence>
<sequence length="186" mass="21351">MSDKKIIIGFVGEIASGKDTAVMYLVKKYHASQYKFSGILRDILNRLYLELSRENLQKISQVLRENFSQDILSKVIASDVQADNNAIVIVNGIRRASDIVYLRELPNFHIIHITADMRTRYERLVQRGENSDDKTKTFEQFQKDHKAEAELEIATIAKRASHMIDNNGNFEDLHTQLDALVEKVQS</sequence>
<evidence type="ECO:0008006" key="3">
    <source>
        <dbReference type="Google" id="ProtNLM"/>
    </source>
</evidence>
<dbReference type="InterPro" id="IPR027417">
    <property type="entry name" value="P-loop_NTPase"/>
</dbReference>
<dbReference type="PANTHER" id="PTHR41930">
    <property type="entry name" value="UPF0200 PROTEIN MJ1399"/>
    <property type="match status" value="1"/>
</dbReference>
<dbReference type="PANTHER" id="PTHR41930:SF1">
    <property type="entry name" value="DEPHOSPHO-COA KINASE"/>
    <property type="match status" value="1"/>
</dbReference>
<comment type="caution">
    <text evidence="1">The sequence shown here is derived from an EMBL/GenBank/DDBJ whole genome shotgun (WGS) entry which is preliminary data.</text>
</comment>
<accession>A0A1F5SP11</accession>
<protein>
    <recommendedName>
        <fullName evidence="3">Dephospho-CoA kinase</fullName>
    </recommendedName>
</protein>
<dbReference type="Proteomes" id="UP000178925">
    <property type="component" value="Unassembled WGS sequence"/>
</dbReference>
<dbReference type="AlphaFoldDB" id="A0A1F5SP11"/>
<gene>
    <name evidence="1" type="ORF">A2242_03485</name>
</gene>
<dbReference type="Pfam" id="PF13238">
    <property type="entry name" value="AAA_18"/>
    <property type="match status" value="1"/>
</dbReference>
<dbReference type="EMBL" id="MFGC01000014">
    <property type="protein sequence ID" value="OGF28276.1"/>
    <property type="molecule type" value="Genomic_DNA"/>
</dbReference>
<dbReference type="SUPFAM" id="SSF52540">
    <property type="entry name" value="P-loop containing nucleoside triphosphate hydrolases"/>
    <property type="match status" value="1"/>
</dbReference>
<organism evidence="1 2">
    <name type="scientific">Candidatus Falkowbacteria bacterium RIFOXYA2_FULL_47_9</name>
    <dbReference type="NCBI Taxonomy" id="1797995"/>
    <lineage>
        <taxon>Bacteria</taxon>
        <taxon>Candidatus Falkowiibacteriota</taxon>
    </lineage>
</organism>
<dbReference type="Gene3D" id="3.40.50.300">
    <property type="entry name" value="P-loop containing nucleotide triphosphate hydrolases"/>
    <property type="match status" value="1"/>
</dbReference>
<evidence type="ECO:0000313" key="2">
    <source>
        <dbReference type="Proteomes" id="UP000178925"/>
    </source>
</evidence>
<dbReference type="STRING" id="1797995.A2242_03485"/>
<proteinExistence type="predicted"/>
<reference evidence="1 2" key="1">
    <citation type="journal article" date="2016" name="Nat. Commun.">
        <title>Thousands of microbial genomes shed light on interconnected biogeochemical processes in an aquifer system.</title>
        <authorList>
            <person name="Anantharaman K."/>
            <person name="Brown C.T."/>
            <person name="Hug L.A."/>
            <person name="Sharon I."/>
            <person name="Castelle C.J."/>
            <person name="Probst A.J."/>
            <person name="Thomas B.C."/>
            <person name="Singh A."/>
            <person name="Wilkins M.J."/>
            <person name="Karaoz U."/>
            <person name="Brodie E.L."/>
            <person name="Williams K.H."/>
            <person name="Hubbard S.S."/>
            <person name="Banfield J.F."/>
        </authorList>
    </citation>
    <scope>NUCLEOTIDE SEQUENCE [LARGE SCALE GENOMIC DNA]</scope>
</reference>